<protein>
    <submittedName>
        <fullName evidence="2">Uncharacterized protein</fullName>
    </submittedName>
</protein>
<organism evidence="2 3">
    <name type="scientific">Dreissena polymorpha</name>
    <name type="common">Zebra mussel</name>
    <name type="synonym">Mytilus polymorpha</name>
    <dbReference type="NCBI Taxonomy" id="45954"/>
    <lineage>
        <taxon>Eukaryota</taxon>
        <taxon>Metazoa</taxon>
        <taxon>Spiralia</taxon>
        <taxon>Lophotrochozoa</taxon>
        <taxon>Mollusca</taxon>
        <taxon>Bivalvia</taxon>
        <taxon>Autobranchia</taxon>
        <taxon>Heteroconchia</taxon>
        <taxon>Euheterodonta</taxon>
        <taxon>Imparidentia</taxon>
        <taxon>Neoheterodontei</taxon>
        <taxon>Myida</taxon>
        <taxon>Dreissenoidea</taxon>
        <taxon>Dreissenidae</taxon>
        <taxon>Dreissena</taxon>
    </lineage>
</organism>
<evidence type="ECO:0000313" key="2">
    <source>
        <dbReference type="EMBL" id="KAH3842783.1"/>
    </source>
</evidence>
<keyword evidence="1" id="KW-0732">Signal</keyword>
<evidence type="ECO:0000256" key="1">
    <source>
        <dbReference type="SAM" id="SignalP"/>
    </source>
</evidence>
<dbReference type="Proteomes" id="UP000828390">
    <property type="component" value="Unassembled WGS sequence"/>
</dbReference>
<dbReference type="AlphaFoldDB" id="A0A9D4KMV1"/>
<keyword evidence="3" id="KW-1185">Reference proteome</keyword>
<reference evidence="2" key="2">
    <citation type="submission" date="2020-11" db="EMBL/GenBank/DDBJ databases">
        <authorList>
            <person name="McCartney M.A."/>
            <person name="Auch B."/>
            <person name="Kono T."/>
            <person name="Mallez S."/>
            <person name="Becker A."/>
            <person name="Gohl D.M."/>
            <person name="Silverstein K.A.T."/>
            <person name="Koren S."/>
            <person name="Bechman K.B."/>
            <person name="Herman A."/>
            <person name="Abrahante J.E."/>
            <person name="Garbe J."/>
        </authorList>
    </citation>
    <scope>NUCLEOTIDE SEQUENCE</scope>
    <source>
        <strain evidence="2">Duluth1</strain>
        <tissue evidence="2">Whole animal</tissue>
    </source>
</reference>
<accession>A0A9D4KMV1</accession>
<sequence>MHTCCALFVCLLVIWVDGCHGYQCCTSYTDYSETYHPSQRCEDYCCFQVNLKNYKICCNDEKMMVPSTERDQDSCVKSWIEEHVIQCNCAEHERHARWILPVIRIMPGYGFSAVPNMQPSAGRRQHVSKVLSQISLFSQQDDM</sequence>
<comment type="caution">
    <text evidence="2">The sequence shown here is derived from an EMBL/GenBank/DDBJ whole genome shotgun (WGS) entry which is preliminary data.</text>
</comment>
<evidence type="ECO:0000313" key="3">
    <source>
        <dbReference type="Proteomes" id="UP000828390"/>
    </source>
</evidence>
<proteinExistence type="predicted"/>
<name>A0A9D4KMV1_DREPO</name>
<feature type="chain" id="PRO_5038560232" evidence="1">
    <location>
        <begin position="22"/>
        <end position="143"/>
    </location>
</feature>
<reference evidence="2" key="1">
    <citation type="journal article" date="2019" name="bioRxiv">
        <title>The Genome of the Zebra Mussel, Dreissena polymorpha: A Resource for Invasive Species Research.</title>
        <authorList>
            <person name="McCartney M.A."/>
            <person name="Auch B."/>
            <person name="Kono T."/>
            <person name="Mallez S."/>
            <person name="Zhang Y."/>
            <person name="Obille A."/>
            <person name="Becker A."/>
            <person name="Abrahante J.E."/>
            <person name="Garbe J."/>
            <person name="Badalamenti J.P."/>
            <person name="Herman A."/>
            <person name="Mangelson H."/>
            <person name="Liachko I."/>
            <person name="Sullivan S."/>
            <person name="Sone E.D."/>
            <person name="Koren S."/>
            <person name="Silverstein K.A.T."/>
            <person name="Beckman K.B."/>
            <person name="Gohl D.M."/>
        </authorList>
    </citation>
    <scope>NUCLEOTIDE SEQUENCE</scope>
    <source>
        <strain evidence="2">Duluth1</strain>
        <tissue evidence="2">Whole animal</tissue>
    </source>
</reference>
<gene>
    <name evidence="2" type="ORF">DPMN_116287</name>
</gene>
<dbReference type="EMBL" id="JAIWYP010000004">
    <property type="protein sequence ID" value="KAH3842783.1"/>
    <property type="molecule type" value="Genomic_DNA"/>
</dbReference>
<feature type="signal peptide" evidence="1">
    <location>
        <begin position="1"/>
        <end position="21"/>
    </location>
</feature>